<dbReference type="AlphaFoldDB" id="A2EWN1"/>
<dbReference type="EMBL" id="DS113520">
    <property type="protein sequence ID" value="EAY02919.1"/>
    <property type="molecule type" value="Genomic_DNA"/>
</dbReference>
<organism evidence="2 3">
    <name type="scientific">Trichomonas vaginalis (strain ATCC PRA-98 / G3)</name>
    <dbReference type="NCBI Taxonomy" id="412133"/>
    <lineage>
        <taxon>Eukaryota</taxon>
        <taxon>Metamonada</taxon>
        <taxon>Parabasalia</taxon>
        <taxon>Trichomonadida</taxon>
        <taxon>Trichomonadidae</taxon>
        <taxon>Trichomonas</taxon>
    </lineage>
</organism>
<dbReference type="KEGG" id="tva:4760759"/>
<sequence length="175" mass="19681">MGLRLRLPTPSDFLKHIYFIEASGIVAGLGLVILILLAIFYTDFKDIFDHDIFHKYINVKVLVILGLLVSCIVISLFIVELIIVLLPKCKACTVNGNYILAMIILEYIFILFGFCVGISMIVFAKHYDFSSYDGQQLSALQSLLNVGTFKVTAWAISLIIFIVVTVVFARMFQCE</sequence>
<name>A2EWN1_TRIV3</name>
<feature type="transmembrane region" description="Helical" evidence="1">
    <location>
        <begin position="151"/>
        <end position="172"/>
    </location>
</feature>
<protein>
    <submittedName>
        <fullName evidence="2">Uncharacterized protein</fullName>
    </submittedName>
</protein>
<keyword evidence="1" id="KW-1133">Transmembrane helix</keyword>
<reference evidence="2" key="2">
    <citation type="journal article" date="2007" name="Science">
        <title>Draft genome sequence of the sexually transmitted pathogen Trichomonas vaginalis.</title>
        <authorList>
            <person name="Carlton J.M."/>
            <person name="Hirt R.P."/>
            <person name="Silva J.C."/>
            <person name="Delcher A.L."/>
            <person name="Schatz M."/>
            <person name="Zhao Q."/>
            <person name="Wortman J.R."/>
            <person name="Bidwell S.L."/>
            <person name="Alsmark U.C.M."/>
            <person name="Besteiro S."/>
            <person name="Sicheritz-Ponten T."/>
            <person name="Noel C.J."/>
            <person name="Dacks J.B."/>
            <person name="Foster P.G."/>
            <person name="Simillion C."/>
            <person name="Van de Peer Y."/>
            <person name="Miranda-Saavedra D."/>
            <person name="Barton G.J."/>
            <person name="Westrop G.D."/>
            <person name="Mueller S."/>
            <person name="Dessi D."/>
            <person name="Fiori P.L."/>
            <person name="Ren Q."/>
            <person name="Paulsen I."/>
            <person name="Zhang H."/>
            <person name="Bastida-Corcuera F.D."/>
            <person name="Simoes-Barbosa A."/>
            <person name="Brown M.T."/>
            <person name="Hayes R.D."/>
            <person name="Mukherjee M."/>
            <person name="Okumura C.Y."/>
            <person name="Schneider R."/>
            <person name="Smith A.J."/>
            <person name="Vanacova S."/>
            <person name="Villalvazo M."/>
            <person name="Haas B.J."/>
            <person name="Pertea M."/>
            <person name="Feldblyum T.V."/>
            <person name="Utterback T.R."/>
            <person name="Shu C.L."/>
            <person name="Osoegawa K."/>
            <person name="de Jong P.J."/>
            <person name="Hrdy I."/>
            <person name="Horvathova L."/>
            <person name="Zubacova Z."/>
            <person name="Dolezal P."/>
            <person name="Malik S.B."/>
            <person name="Logsdon J.M. Jr."/>
            <person name="Henze K."/>
            <person name="Gupta A."/>
            <person name="Wang C.C."/>
            <person name="Dunne R.L."/>
            <person name="Upcroft J.A."/>
            <person name="Upcroft P."/>
            <person name="White O."/>
            <person name="Salzberg S.L."/>
            <person name="Tang P."/>
            <person name="Chiu C.-H."/>
            <person name="Lee Y.-S."/>
            <person name="Embley T.M."/>
            <person name="Coombs G.H."/>
            <person name="Mottram J.C."/>
            <person name="Tachezy J."/>
            <person name="Fraser-Liggett C.M."/>
            <person name="Johnson P.J."/>
        </authorList>
    </citation>
    <scope>NUCLEOTIDE SEQUENCE [LARGE SCALE GENOMIC DNA]</scope>
    <source>
        <strain evidence="2">G3</strain>
    </source>
</reference>
<reference evidence="2" key="1">
    <citation type="submission" date="2006-10" db="EMBL/GenBank/DDBJ databases">
        <authorList>
            <person name="Amadeo P."/>
            <person name="Zhao Q."/>
            <person name="Wortman J."/>
            <person name="Fraser-Liggett C."/>
            <person name="Carlton J."/>
        </authorList>
    </citation>
    <scope>NUCLEOTIDE SEQUENCE</scope>
    <source>
        <strain evidence="2">G3</strain>
    </source>
</reference>
<evidence type="ECO:0000313" key="3">
    <source>
        <dbReference type="Proteomes" id="UP000001542"/>
    </source>
</evidence>
<keyword evidence="1" id="KW-0472">Membrane</keyword>
<feature type="transmembrane region" description="Helical" evidence="1">
    <location>
        <begin position="98"/>
        <end position="124"/>
    </location>
</feature>
<dbReference type="VEuPathDB" id="TrichDB:TVAGG3_0568820"/>
<gene>
    <name evidence="2" type="ORF">TVAG_040690</name>
</gene>
<evidence type="ECO:0000313" key="2">
    <source>
        <dbReference type="EMBL" id="EAY02919.1"/>
    </source>
</evidence>
<accession>A2EWN1</accession>
<dbReference type="VEuPathDB" id="TrichDB:TVAG_040690"/>
<keyword evidence="3" id="KW-1185">Reference proteome</keyword>
<proteinExistence type="predicted"/>
<dbReference type="RefSeq" id="XP_001315142.1">
    <property type="nucleotide sequence ID" value="XM_001315107.1"/>
</dbReference>
<feature type="transmembrane region" description="Helical" evidence="1">
    <location>
        <begin position="61"/>
        <end position="86"/>
    </location>
</feature>
<dbReference type="InParanoid" id="A2EWN1"/>
<evidence type="ECO:0000256" key="1">
    <source>
        <dbReference type="SAM" id="Phobius"/>
    </source>
</evidence>
<feature type="transmembrane region" description="Helical" evidence="1">
    <location>
        <begin position="20"/>
        <end position="41"/>
    </location>
</feature>
<dbReference type="Proteomes" id="UP000001542">
    <property type="component" value="Unassembled WGS sequence"/>
</dbReference>
<keyword evidence="1" id="KW-0812">Transmembrane</keyword>